<sequence>MISGRSGRTGDGGDVKALWGARQLCVLASLVVSMLTTLPARAAGAEALLHRALACKLTDGELAGVPAALAKADPAAFARASEYHGAPTYNLFALTAPVLAFGRQTTSIVLQPGRVLALLPIADRAAVERAQGITPSGNDYIPDERELTETRHLVAYAAPEGRLAGKLLIGCEYRRPEAATWSVDSNDQFELLDRGN</sequence>
<evidence type="ECO:0000313" key="1">
    <source>
        <dbReference type="EMBL" id="SEN76673.1"/>
    </source>
</evidence>
<protein>
    <submittedName>
        <fullName evidence="1">Uncharacterized protein</fullName>
    </submittedName>
</protein>
<evidence type="ECO:0000313" key="2">
    <source>
        <dbReference type="Proteomes" id="UP000199206"/>
    </source>
</evidence>
<dbReference type="EMBL" id="FOCF01000012">
    <property type="protein sequence ID" value="SEN76673.1"/>
    <property type="molecule type" value="Genomic_DNA"/>
</dbReference>
<dbReference type="AlphaFoldDB" id="A0A1H8J6W0"/>
<accession>A0A1H8J6W0</accession>
<name>A0A1H8J6W0_9SPHN</name>
<gene>
    <name evidence="1" type="ORF">SAMN05192583_3515</name>
</gene>
<proteinExistence type="predicted"/>
<reference evidence="2" key="1">
    <citation type="submission" date="2016-10" db="EMBL/GenBank/DDBJ databases">
        <authorList>
            <person name="Varghese N."/>
            <person name="Submissions S."/>
        </authorList>
    </citation>
    <scope>NUCLEOTIDE SEQUENCE [LARGE SCALE GENOMIC DNA]</scope>
    <source>
        <strain evidence="2">S6-262</strain>
    </source>
</reference>
<dbReference type="Proteomes" id="UP000199206">
    <property type="component" value="Unassembled WGS sequence"/>
</dbReference>
<organism evidence="1 2">
    <name type="scientific">Sphingomonas gellani</name>
    <dbReference type="NCBI Taxonomy" id="1166340"/>
    <lineage>
        <taxon>Bacteria</taxon>
        <taxon>Pseudomonadati</taxon>
        <taxon>Pseudomonadota</taxon>
        <taxon>Alphaproteobacteria</taxon>
        <taxon>Sphingomonadales</taxon>
        <taxon>Sphingomonadaceae</taxon>
        <taxon>Sphingomonas</taxon>
    </lineage>
</organism>
<keyword evidence="2" id="KW-1185">Reference proteome</keyword>